<proteinExistence type="predicted"/>
<dbReference type="AlphaFoldDB" id="A0A2R7Z3F8"/>
<evidence type="ECO:0000313" key="3">
    <source>
        <dbReference type="EMBL" id="PUA82776.1"/>
    </source>
</evidence>
<keyword evidence="4" id="KW-1185">Reference proteome</keyword>
<evidence type="ECO:0008006" key="5">
    <source>
        <dbReference type="Google" id="ProtNLM"/>
    </source>
</evidence>
<protein>
    <recommendedName>
        <fullName evidence="5">DUF3558 domain-containing protein</fullName>
    </recommendedName>
</protein>
<organism evidence="3 4">
    <name type="scientific">Nocardioides currus</name>
    <dbReference type="NCBI Taxonomy" id="2133958"/>
    <lineage>
        <taxon>Bacteria</taxon>
        <taxon>Bacillati</taxon>
        <taxon>Actinomycetota</taxon>
        <taxon>Actinomycetes</taxon>
        <taxon>Propionibacteriales</taxon>
        <taxon>Nocardioidaceae</taxon>
        <taxon>Nocardioides</taxon>
    </lineage>
</organism>
<dbReference type="Proteomes" id="UP000244867">
    <property type="component" value="Unassembled WGS sequence"/>
</dbReference>
<evidence type="ECO:0000256" key="1">
    <source>
        <dbReference type="SAM" id="MobiDB-lite"/>
    </source>
</evidence>
<feature type="chain" id="PRO_5039015375" description="DUF3558 domain-containing protein" evidence="2">
    <location>
        <begin position="27"/>
        <end position="210"/>
    </location>
</feature>
<evidence type="ECO:0000256" key="2">
    <source>
        <dbReference type="SAM" id="SignalP"/>
    </source>
</evidence>
<feature type="region of interest" description="Disordered" evidence="1">
    <location>
        <begin position="25"/>
        <end position="52"/>
    </location>
</feature>
<name>A0A2R7Z3F8_9ACTN</name>
<accession>A0A2R7Z3F8</accession>
<comment type="caution">
    <text evidence="3">The sequence shown here is derived from an EMBL/GenBank/DDBJ whole genome shotgun (WGS) entry which is preliminary data.</text>
</comment>
<dbReference type="PROSITE" id="PS51257">
    <property type="entry name" value="PROKAR_LIPOPROTEIN"/>
    <property type="match status" value="1"/>
</dbReference>
<sequence length="210" mass="22021">MGALSVRLRLAATGLLVLTLAGCSSDSPVDGEPPAVPSGPTTLQPAEGKVPSGTTRVTCAVEAADGPVRLALDLPSGFRAGRHRDRGCTWRDRVRMHDSDIPYSIDVVVSVATADGSLDDVHAREEPFLVEGDSPEGDDSILDLLLDQGVPALGPTLGDRLSWRCYCDGQDLITRMAQADGVRVTWSSVVPLTEKTDAAFARAVDGAGTV</sequence>
<feature type="signal peptide" evidence="2">
    <location>
        <begin position="1"/>
        <end position="26"/>
    </location>
</feature>
<dbReference type="EMBL" id="PYXZ01000001">
    <property type="protein sequence ID" value="PUA82776.1"/>
    <property type="molecule type" value="Genomic_DNA"/>
</dbReference>
<evidence type="ECO:0000313" key="4">
    <source>
        <dbReference type="Proteomes" id="UP000244867"/>
    </source>
</evidence>
<dbReference type="OrthoDB" id="3774762at2"/>
<dbReference type="RefSeq" id="WP_108342961.1">
    <property type="nucleotide sequence ID" value="NZ_PYXZ01000001.1"/>
</dbReference>
<gene>
    <name evidence="3" type="ORF">C7S10_03420</name>
</gene>
<reference evidence="3 4" key="1">
    <citation type="submission" date="2018-03" db="EMBL/GenBank/DDBJ databases">
        <authorList>
            <person name="Keele B.F."/>
        </authorList>
    </citation>
    <scope>NUCLEOTIDE SEQUENCE [LARGE SCALE GENOMIC DNA]</scope>
    <source>
        <strain evidence="3 4">IB-3</strain>
    </source>
</reference>
<keyword evidence="2" id="KW-0732">Signal</keyword>